<protein>
    <submittedName>
        <fullName evidence="2 4">Uncharacterized protein</fullName>
    </submittedName>
</protein>
<keyword evidence="3" id="KW-1185">Reference proteome</keyword>
<organism evidence="2">
    <name type="scientific">Mytilinidion resinicola</name>
    <dbReference type="NCBI Taxonomy" id="574789"/>
    <lineage>
        <taxon>Eukaryota</taxon>
        <taxon>Fungi</taxon>
        <taxon>Dikarya</taxon>
        <taxon>Ascomycota</taxon>
        <taxon>Pezizomycotina</taxon>
        <taxon>Dothideomycetes</taxon>
        <taxon>Pleosporomycetidae</taxon>
        <taxon>Mytilinidiales</taxon>
        <taxon>Mytilinidiaceae</taxon>
        <taxon>Mytilinidion</taxon>
    </lineage>
</organism>
<feature type="compositionally biased region" description="Low complexity" evidence="1">
    <location>
        <begin position="307"/>
        <end position="322"/>
    </location>
</feature>
<dbReference type="GeneID" id="54454664"/>
<feature type="region of interest" description="Disordered" evidence="1">
    <location>
        <begin position="303"/>
        <end position="326"/>
    </location>
</feature>
<reference evidence="4" key="2">
    <citation type="submission" date="2020-04" db="EMBL/GenBank/DDBJ databases">
        <authorList>
            <consortium name="NCBI Genome Project"/>
        </authorList>
    </citation>
    <scope>NUCLEOTIDE SEQUENCE</scope>
    <source>
        <strain evidence="4">CBS 304.34</strain>
    </source>
</reference>
<feature type="region of interest" description="Disordered" evidence="1">
    <location>
        <begin position="342"/>
        <end position="373"/>
    </location>
</feature>
<evidence type="ECO:0000256" key="1">
    <source>
        <dbReference type="SAM" id="MobiDB-lite"/>
    </source>
</evidence>
<dbReference type="AlphaFoldDB" id="A0A6A6YXC7"/>
<name>A0A6A6YXC7_9PEZI</name>
<proteinExistence type="predicted"/>
<gene>
    <name evidence="2 4" type="ORF">BDZ99DRAFT_259478</name>
</gene>
<evidence type="ECO:0000313" key="2">
    <source>
        <dbReference type="EMBL" id="KAF2813602.1"/>
    </source>
</evidence>
<dbReference type="EMBL" id="MU003696">
    <property type="protein sequence ID" value="KAF2813602.1"/>
    <property type="molecule type" value="Genomic_DNA"/>
</dbReference>
<feature type="compositionally biased region" description="Polar residues" evidence="1">
    <location>
        <begin position="363"/>
        <end position="373"/>
    </location>
</feature>
<evidence type="ECO:0000313" key="4">
    <source>
        <dbReference type="RefSeq" id="XP_033580566.1"/>
    </source>
</evidence>
<dbReference type="OrthoDB" id="5223630at2759"/>
<reference evidence="2 4" key="1">
    <citation type="journal article" date="2020" name="Stud. Mycol.">
        <title>101 Dothideomycetes genomes: a test case for predicting lifestyles and emergence of pathogens.</title>
        <authorList>
            <person name="Haridas S."/>
            <person name="Albert R."/>
            <person name="Binder M."/>
            <person name="Bloem J."/>
            <person name="Labutti K."/>
            <person name="Salamov A."/>
            <person name="Andreopoulos B."/>
            <person name="Baker S."/>
            <person name="Barry K."/>
            <person name="Bills G."/>
            <person name="Bluhm B."/>
            <person name="Cannon C."/>
            <person name="Castanera R."/>
            <person name="Culley D."/>
            <person name="Daum C."/>
            <person name="Ezra D."/>
            <person name="Gonzalez J."/>
            <person name="Henrissat B."/>
            <person name="Kuo A."/>
            <person name="Liang C."/>
            <person name="Lipzen A."/>
            <person name="Lutzoni F."/>
            <person name="Magnuson J."/>
            <person name="Mondo S."/>
            <person name="Nolan M."/>
            <person name="Ohm R."/>
            <person name="Pangilinan J."/>
            <person name="Park H.-J."/>
            <person name="Ramirez L."/>
            <person name="Alfaro M."/>
            <person name="Sun H."/>
            <person name="Tritt A."/>
            <person name="Yoshinaga Y."/>
            <person name="Zwiers L.-H."/>
            <person name="Turgeon B."/>
            <person name="Goodwin S."/>
            <person name="Spatafora J."/>
            <person name="Crous P."/>
            <person name="Grigoriev I."/>
        </authorList>
    </citation>
    <scope>NUCLEOTIDE SEQUENCE</scope>
    <source>
        <strain evidence="2 4">CBS 304.34</strain>
    </source>
</reference>
<reference evidence="4" key="3">
    <citation type="submission" date="2025-04" db="UniProtKB">
        <authorList>
            <consortium name="RefSeq"/>
        </authorList>
    </citation>
    <scope>IDENTIFICATION</scope>
    <source>
        <strain evidence="4">CBS 304.34</strain>
    </source>
</reference>
<dbReference type="Proteomes" id="UP000504636">
    <property type="component" value="Unplaced"/>
</dbReference>
<accession>A0A6A6YXC7</accession>
<dbReference type="RefSeq" id="XP_033580566.1">
    <property type="nucleotide sequence ID" value="XM_033713771.1"/>
</dbReference>
<sequence>MEVWKFVDYSDTAPVLALSLTAKRWGLDPFPGNLVAISSIWHDFQRSNGTEELASALPYTCSYSSSSYLDSYVHDYSQNTRDDYTLDDSYKNITRNSAICNKVSRAHLCDSSCLILIEGVGSKTTGPAHSDIVGLTHGLSFLISLSVTALTVMGFLEGLIKRPKPPQLTAVIRKTYNEPHKPLANPYPLEQYSTSRDVVYCAQLMRQMYSLDLSIWAMEDSAPGEVPRREAMKTQANALLEEIRNVVEVWQKDIQREDGGTWKLEERKLVDEISKAVLEYPAERYPVSMDARPAAKKKWEQQRGLSAVGNNTNGTAGNGHVHPPVALPELRGDIRQAAELEARSLRSSRRPPIFKFPRKPLENPSSLRTSQAT</sequence>
<evidence type="ECO:0000313" key="3">
    <source>
        <dbReference type="Proteomes" id="UP000504636"/>
    </source>
</evidence>